<keyword evidence="1" id="KW-1133">Transmembrane helix</keyword>
<feature type="transmembrane region" description="Helical" evidence="1">
    <location>
        <begin position="300"/>
        <end position="320"/>
    </location>
</feature>
<feature type="transmembrane region" description="Helical" evidence="1">
    <location>
        <begin position="350"/>
        <end position="368"/>
    </location>
</feature>
<evidence type="ECO:0000313" key="2">
    <source>
        <dbReference type="EMBL" id="HGG93321.1"/>
    </source>
</evidence>
<evidence type="ECO:0000256" key="1">
    <source>
        <dbReference type="SAM" id="Phobius"/>
    </source>
</evidence>
<feature type="transmembrane region" description="Helical" evidence="1">
    <location>
        <begin position="270"/>
        <end position="293"/>
    </location>
</feature>
<reference evidence="2" key="1">
    <citation type="journal article" date="2020" name="mSystems">
        <title>Genome- and Community-Level Interaction Insights into Carbon Utilization and Element Cycling Functions of Hydrothermarchaeota in Hydrothermal Sediment.</title>
        <authorList>
            <person name="Zhou Z."/>
            <person name="Liu Y."/>
            <person name="Xu W."/>
            <person name="Pan J."/>
            <person name="Luo Z.H."/>
            <person name="Li M."/>
        </authorList>
    </citation>
    <scope>NUCLEOTIDE SEQUENCE [LARGE SCALE GENOMIC DNA]</scope>
    <source>
        <strain evidence="2">SpSt-413</strain>
    </source>
</reference>
<keyword evidence="1" id="KW-0812">Transmembrane</keyword>
<comment type="caution">
    <text evidence="2">The sequence shown here is derived from an EMBL/GenBank/DDBJ whole genome shotgun (WGS) entry which is preliminary data.</text>
</comment>
<dbReference type="AlphaFoldDB" id="A0A7C4AI38"/>
<feature type="transmembrane region" description="Helical" evidence="1">
    <location>
        <begin position="326"/>
        <end position="343"/>
    </location>
</feature>
<name>A0A7C4AI38_9BACT</name>
<accession>A0A7C4AI38</accession>
<feature type="transmembrane region" description="Helical" evidence="1">
    <location>
        <begin position="100"/>
        <end position="120"/>
    </location>
</feature>
<dbReference type="EMBL" id="DSRP01000716">
    <property type="protein sequence ID" value="HGG93321.1"/>
    <property type="molecule type" value="Genomic_DNA"/>
</dbReference>
<keyword evidence="1" id="KW-0472">Membrane</keyword>
<gene>
    <name evidence="2" type="ORF">ENR59_10290</name>
</gene>
<proteinExistence type="predicted"/>
<feature type="transmembrane region" description="Helical" evidence="1">
    <location>
        <begin position="140"/>
        <end position="166"/>
    </location>
</feature>
<protein>
    <submittedName>
        <fullName evidence="2">Uncharacterized protein</fullName>
    </submittedName>
</protein>
<feature type="transmembrane region" description="Helical" evidence="1">
    <location>
        <begin position="231"/>
        <end position="250"/>
    </location>
</feature>
<organism evidence="2">
    <name type="scientific">Fundidesulfovibrio putealis</name>
    <dbReference type="NCBI Taxonomy" id="270496"/>
    <lineage>
        <taxon>Bacteria</taxon>
        <taxon>Pseudomonadati</taxon>
        <taxon>Thermodesulfobacteriota</taxon>
        <taxon>Desulfovibrionia</taxon>
        <taxon>Desulfovibrionales</taxon>
        <taxon>Desulfovibrionaceae</taxon>
        <taxon>Fundidesulfovibrio</taxon>
    </lineage>
</organism>
<sequence length="400" mass="40463">MLVAARDRFTGLDVLTLALCIALGAAARVYALDAAPFSIAWLAPEISGISPAQGVALGLALPVAAFLALSALFGRASGYLGAALTASDPMLVQASASAPLAAPALAAPGLAVLCLCWALSRRAATRPGLAAPLALAGANLLAVWLCPASLLALPAQGAAALILAALRARRDGSDAVRRAQEDASRRIAEATAEYLSPLPEELRLDDDPDAQPLAQADSGPAGPKSVSMGRALAVCAAMLPALCLFLLSPSGPTAVQGVPTPAQALGAAFFPYYGTWGMSAFLACLGGLGLWLARVRAPYACLHLACLGLLVPALALTGAVPGLRPTDLLLLPLAAIFSVSALFSGTNRHIAVVAALTVLVCNGLPYAFNALGPMPTRPLAALAAPERAPRTHADASHIIP</sequence>
<feature type="transmembrane region" description="Helical" evidence="1">
    <location>
        <begin position="55"/>
        <end position="74"/>
    </location>
</feature>